<feature type="transmembrane region" description="Helical" evidence="9">
    <location>
        <begin position="65"/>
        <end position="87"/>
    </location>
</feature>
<protein>
    <recommendedName>
        <fullName evidence="9">Sulfate transport system permease protein CysT</fullName>
    </recommendedName>
</protein>
<accession>A0A252F6Y1</accession>
<sequence>MKKKRKQRRVIPGFGLSLGITVTLLSLIVVIPLCSLVVFSSQLSFSEFIETITSPRVLASYRVSFQTALIASLINAVVGLIIAWVLVRYQFPGKRIMDGLIEVPFALPTAVAGISLTHMTVDSGWVGSIFHKFGIEIAYTRIGITIALVFIGIPFVVRSVQPVLEKLDPQYEEAASMLGAGRTYSFFRIIFPEIFPALVAGFTMAFARSLGEYGSVVFIAGNTPFKTEITPLLIMSQLQEYDYASATSIALVMLAAAFLILFVNAVLQSRASKIVSGIG</sequence>
<dbReference type="PANTHER" id="PTHR30406">
    <property type="entry name" value="SULFATE TRANSPORT SYSTEM PERMEASE PROTEIN"/>
    <property type="match status" value="1"/>
</dbReference>
<reference evidence="11 12" key="1">
    <citation type="submission" date="2017-05" db="EMBL/GenBank/DDBJ databases">
        <title>Butyricicoccus porcorum sp. nov. a butyrate-producing bacterium from the swine intestinal tract.</title>
        <authorList>
            <person name="Trachsel J."/>
            <person name="Humphrey S."/>
            <person name="Allen H.K."/>
        </authorList>
    </citation>
    <scope>NUCLEOTIDE SEQUENCE [LARGE SCALE GENOMIC DNA]</scope>
    <source>
        <strain evidence="11">BB10</strain>
    </source>
</reference>
<comment type="caution">
    <text evidence="11">The sequence shown here is derived from an EMBL/GenBank/DDBJ whole genome shotgun (WGS) entry which is preliminary data.</text>
</comment>
<evidence type="ECO:0000256" key="7">
    <source>
        <dbReference type="ARBA" id="ARBA00023136"/>
    </source>
</evidence>
<dbReference type="EMBL" id="NHOC01000002">
    <property type="protein sequence ID" value="OUM21535.1"/>
    <property type="molecule type" value="Genomic_DNA"/>
</dbReference>
<dbReference type="InterPro" id="IPR000515">
    <property type="entry name" value="MetI-like"/>
</dbReference>
<feature type="transmembrane region" description="Helical" evidence="9">
    <location>
        <begin position="138"/>
        <end position="157"/>
    </location>
</feature>
<keyword evidence="5 9" id="KW-1133">Transmembrane helix</keyword>
<evidence type="ECO:0000256" key="1">
    <source>
        <dbReference type="ARBA" id="ARBA00004141"/>
    </source>
</evidence>
<evidence type="ECO:0000259" key="10">
    <source>
        <dbReference type="PROSITE" id="PS50928"/>
    </source>
</evidence>
<feature type="transmembrane region" description="Helical" evidence="9">
    <location>
        <begin position="99"/>
        <end position="118"/>
    </location>
</feature>
<organism evidence="11 12">
    <name type="scientific">Butyricicoccus porcorum</name>
    <dbReference type="NCBI Taxonomy" id="1945634"/>
    <lineage>
        <taxon>Bacteria</taxon>
        <taxon>Bacillati</taxon>
        <taxon>Bacillota</taxon>
        <taxon>Clostridia</taxon>
        <taxon>Eubacteriales</taxon>
        <taxon>Butyricicoccaceae</taxon>
        <taxon>Butyricicoccus</taxon>
    </lineage>
</organism>
<dbReference type="NCBIfam" id="TIGR02139">
    <property type="entry name" value="permease_CysT"/>
    <property type="match status" value="1"/>
</dbReference>
<proteinExistence type="inferred from homology"/>
<dbReference type="PROSITE" id="PS50928">
    <property type="entry name" value="ABC_TM1"/>
    <property type="match status" value="1"/>
</dbReference>
<dbReference type="Proteomes" id="UP000194903">
    <property type="component" value="Unassembled WGS sequence"/>
</dbReference>
<dbReference type="GO" id="GO:0015419">
    <property type="term" value="F:ABC-type sulfate transporter activity"/>
    <property type="evidence" value="ECO:0007669"/>
    <property type="project" value="UniProtKB-UniRule"/>
</dbReference>
<dbReference type="FunFam" id="1.10.3720.10:FF:000004">
    <property type="entry name" value="Sulfate transport system permease protein CysT"/>
    <property type="match status" value="1"/>
</dbReference>
<evidence type="ECO:0000313" key="11">
    <source>
        <dbReference type="EMBL" id="OUM21535.1"/>
    </source>
</evidence>
<dbReference type="GO" id="GO:0005886">
    <property type="term" value="C:plasma membrane"/>
    <property type="evidence" value="ECO:0007669"/>
    <property type="project" value="InterPro"/>
</dbReference>
<evidence type="ECO:0000256" key="6">
    <source>
        <dbReference type="ARBA" id="ARBA00023032"/>
    </source>
</evidence>
<evidence type="ECO:0000256" key="2">
    <source>
        <dbReference type="ARBA" id="ARBA00011779"/>
    </source>
</evidence>
<dbReference type="NCBIfam" id="TIGR00969">
    <property type="entry name" value="3a0106s02"/>
    <property type="match status" value="1"/>
</dbReference>
<dbReference type="InterPro" id="IPR005667">
    <property type="entry name" value="Sulph_transpt2"/>
</dbReference>
<feature type="transmembrane region" description="Helical" evidence="9">
    <location>
        <begin position="12"/>
        <end position="45"/>
    </location>
</feature>
<dbReference type="SUPFAM" id="SSF161098">
    <property type="entry name" value="MetI-like"/>
    <property type="match status" value="1"/>
</dbReference>
<evidence type="ECO:0000256" key="4">
    <source>
        <dbReference type="ARBA" id="ARBA00022692"/>
    </source>
</evidence>
<keyword evidence="12" id="KW-1185">Reference proteome</keyword>
<keyword evidence="6 9" id="KW-0764">Sulfate transport</keyword>
<comment type="function">
    <text evidence="8">Part of the ABC transporter complex CysAWTP (TC 3.A.1.6.1) involved in sulfate/thiosulfate import. Probably responsible for the translocation of the substrate across the membrane.</text>
</comment>
<comment type="subcellular location">
    <subcellularLocation>
        <location evidence="1">Membrane</location>
        <topology evidence="1">Multi-pass membrane protein</topology>
    </subcellularLocation>
</comment>
<dbReference type="InterPro" id="IPR035906">
    <property type="entry name" value="MetI-like_sf"/>
</dbReference>
<feature type="transmembrane region" description="Helical" evidence="9">
    <location>
        <begin position="186"/>
        <end position="207"/>
    </location>
</feature>
<comment type="caution">
    <text evidence="9">Lacks conserved residue(s) required for the propagation of feature annotation.</text>
</comment>
<dbReference type="InterPro" id="IPR011865">
    <property type="entry name" value="CysT_permease"/>
</dbReference>
<feature type="domain" description="ABC transmembrane type-1" evidence="10">
    <location>
        <begin position="61"/>
        <end position="264"/>
    </location>
</feature>
<comment type="function">
    <text evidence="9">Part of the ABC transporter complex (TC 3.A.1.6.1) involved in sulfate/thiosulfate import.</text>
</comment>
<comment type="subunit">
    <text evidence="2">The complex is composed of two ATP-binding proteins (CysA), two transmembrane proteins (CysT and CysW) and a solute-binding protein (CysP).</text>
</comment>
<dbReference type="Gene3D" id="1.10.3720.10">
    <property type="entry name" value="MetI-like"/>
    <property type="match status" value="1"/>
</dbReference>
<dbReference type="PANTHER" id="PTHR30406:SF8">
    <property type="entry name" value="SULFATE TRANSPORT SYSTEM PERMEASE PROTEIN CYST"/>
    <property type="match status" value="1"/>
</dbReference>
<gene>
    <name evidence="11" type="ORF">CBW42_02945</name>
</gene>
<comment type="similarity">
    <text evidence="9">Belongs to the binding-protein-dependent transport system permease family. CysTW subfamily.</text>
</comment>
<evidence type="ECO:0000256" key="3">
    <source>
        <dbReference type="ARBA" id="ARBA00022448"/>
    </source>
</evidence>
<keyword evidence="4 9" id="KW-0812">Transmembrane</keyword>
<evidence type="ECO:0000256" key="5">
    <source>
        <dbReference type="ARBA" id="ARBA00022989"/>
    </source>
</evidence>
<evidence type="ECO:0000256" key="9">
    <source>
        <dbReference type="RuleBase" id="RU366001"/>
    </source>
</evidence>
<dbReference type="OrthoDB" id="57323at2"/>
<name>A0A252F6Y1_9FIRM</name>
<dbReference type="AlphaFoldDB" id="A0A252F6Y1"/>
<feature type="transmembrane region" description="Helical" evidence="9">
    <location>
        <begin position="243"/>
        <end position="267"/>
    </location>
</feature>
<keyword evidence="3 9" id="KW-0813">Transport</keyword>
<dbReference type="CDD" id="cd06261">
    <property type="entry name" value="TM_PBP2"/>
    <property type="match status" value="1"/>
</dbReference>
<evidence type="ECO:0000256" key="8">
    <source>
        <dbReference type="ARBA" id="ARBA00025323"/>
    </source>
</evidence>
<evidence type="ECO:0000313" key="12">
    <source>
        <dbReference type="Proteomes" id="UP000194903"/>
    </source>
</evidence>
<keyword evidence="7 9" id="KW-0472">Membrane</keyword>
<dbReference type="Pfam" id="PF00528">
    <property type="entry name" value="BPD_transp_1"/>
    <property type="match status" value="1"/>
</dbReference>